<evidence type="ECO:0000313" key="2">
    <source>
        <dbReference type="Proteomes" id="UP001151760"/>
    </source>
</evidence>
<comment type="caution">
    <text evidence="1">The sequence shown here is derived from an EMBL/GenBank/DDBJ whole genome shotgun (WGS) entry which is preliminary data.</text>
</comment>
<evidence type="ECO:0000313" key="1">
    <source>
        <dbReference type="EMBL" id="GJS60689.1"/>
    </source>
</evidence>
<dbReference type="Proteomes" id="UP001151760">
    <property type="component" value="Unassembled WGS sequence"/>
</dbReference>
<protein>
    <submittedName>
        <fullName evidence="1">Uncharacterized protein</fullName>
    </submittedName>
</protein>
<sequence>MCKGIIMSVEGYLNSFHLFICVLPFHFPSINSVVTPFSPLIEVKDSTTQSLDFLFLLSTTNGFGSGKASFIGGLWWSSYLDMKDLLDTGNTDKNSSFYDESIISESTSRNASMEAVSPFVFQSHVPRRSMSLQLRVNKPPLPNNTRVKPLVLGTQIDVPPRSKRVLMFPKENTVDRLSMDPVPYSWSRYA</sequence>
<reference evidence="1" key="2">
    <citation type="submission" date="2022-01" db="EMBL/GenBank/DDBJ databases">
        <authorList>
            <person name="Yamashiro T."/>
            <person name="Shiraishi A."/>
            <person name="Satake H."/>
            <person name="Nakayama K."/>
        </authorList>
    </citation>
    <scope>NUCLEOTIDE SEQUENCE</scope>
</reference>
<gene>
    <name evidence="1" type="ORF">Tco_0655473</name>
</gene>
<accession>A0ABQ4X640</accession>
<keyword evidence="2" id="KW-1185">Reference proteome</keyword>
<name>A0ABQ4X640_9ASTR</name>
<organism evidence="1 2">
    <name type="scientific">Tanacetum coccineum</name>
    <dbReference type="NCBI Taxonomy" id="301880"/>
    <lineage>
        <taxon>Eukaryota</taxon>
        <taxon>Viridiplantae</taxon>
        <taxon>Streptophyta</taxon>
        <taxon>Embryophyta</taxon>
        <taxon>Tracheophyta</taxon>
        <taxon>Spermatophyta</taxon>
        <taxon>Magnoliopsida</taxon>
        <taxon>eudicotyledons</taxon>
        <taxon>Gunneridae</taxon>
        <taxon>Pentapetalae</taxon>
        <taxon>asterids</taxon>
        <taxon>campanulids</taxon>
        <taxon>Asterales</taxon>
        <taxon>Asteraceae</taxon>
        <taxon>Asteroideae</taxon>
        <taxon>Anthemideae</taxon>
        <taxon>Anthemidinae</taxon>
        <taxon>Tanacetum</taxon>
    </lineage>
</organism>
<dbReference type="EMBL" id="BQNB010009238">
    <property type="protein sequence ID" value="GJS60689.1"/>
    <property type="molecule type" value="Genomic_DNA"/>
</dbReference>
<reference evidence="1" key="1">
    <citation type="journal article" date="2022" name="Int. J. Mol. Sci.">
        <title>Draft Genome of Tanacetum Coccineum: Genomic Comparison of Closely Related Tanacetum-Family Plants.</title>
        <authorList>
            <person name="Yamashiro T."/>
            <person name="Shiraishi A."/>
            <person name="Nakayama K."/>
            <person name="Satake H."/>
        </authorList>
    </citation>
    <scope>NUCLEOTIDE SEQUENCE</scope>
</reference>
<proteinExistence type="predicted"/>